<gene>
    <name evidence="2" type="ORF">CIT292_07189</name>
    <name evidence="1" type="ORF">CIT292_09515</name>
</gene>
<dbReference type="HOGENOM" id="CLU_2506767_0_0_6"/>
<comment type="caution">
    <text evidence="2">The sequence shown here is derived from an EMBL/GenBank/DDBJ whole genome shotgun (WGS) entry which is preliminary data.</text>
</comment>
<dbReference type="Proteomes" id="UP000003880">
    <property type="component" value="Unassembled WGS sequence"/>
</dbReference>
<organism evidence="2 3">
    <name type="scientific">Citrobacter youngae ATCC 29220</name>
    <dbReference type="NCBI Taxonomy" id="500640"/>
    <lineage>
        <taxon>Bacteria</taxon>
        <taxon>Pseudomonadati</taxon>
        <taxon>Pseudomonadota</taxon>
        <taxon>Gammaproteobacteria</taxon>
        <taxon>Enterobacterales</taxon>
        <taxon>Enterobacteriaceae</taxon>
        <taxon>Citrobacter</taxon>
        <taxon>Citrobacter freundii complex</taxon>
    </lineage>
</organism>
<evidence type="ECO:0000313" key="2">
    <source>
        <dbReference type="EMBL" id="EFE08910.1"/>
    </source>
</evidence>
<protein>
    <submittedName>
        <fullName evidence="2">Uncharacterized protein</fullName>
    </submittedName>
</protein>
<dbReference type="AlphaFoldDB" id="D4B9P9"/>
<name>D4B9P9_9ENTR</name>
<proteinExistence type="predicted"/>
<reference evidence="2 3" key="1">
    <citation type="submission" date="2010-02" db="EMBL/GenBank/DDBJ databases">
        <authorList>
            <person name="Weinstock G."/>
            <person name="Sodergren E."/>
            <person name="Clifton S."/>
            <person name="Fulton L."/>
            <person name="Fulton B."/>
            <person name="Courtney L."/>
            <person name="Fronick C."/>
            <person name="Harrison M."/>
            <person name="Strong C."/>
            <person name="Farmer C."/>
            <person name="Delahaunty K."/>
            <person name="Markovic C."/>
            <person name="Hall O."/>
            <person name="Minx P."/>
            <person name="Tomlinson C."/>
            <person name="Mitreva M."/>
            <person name="Nelson J."/>
            <person name="Hou S."/>
            <person name="Wollam A."/>
            <person name="Pepin K.H."/>
            <person name="Johnson M."/>
            <person name="Bhonagiri V."/>
            <person name="Zhang X."/>
            <person name="Suruliraj S."/>
            <person name="Warren W."/>
            <person name="Chinwalla A."/>
            <person name="Mardis E.R."/>
            <person name="Wilson R.K."/>
        </authorList>
    </citation>
    <scope>NUCLEOTIDE SEQUENCE [LARGE SCALE GENOMIC DNA]</scope>
    <source>
        <strain evidence="2 3">ATCC 29220</strain>
    </source>
</reference>
<evidence type="ECO:0000313" key="1">
    <source>
        <dbReference type="EMBL" id="EFE07029.1"/>
    </source>
</evidence>
<dbReference type="EMBL" id="ABWL02000017">
    <property type="protein sequence ID" value="EFE07029.1"/>
    <property type="molecule type" value="Genomic_DNA"/>
</dbReference>
<dbReference type="EMBL" id="ABWL02000006">
    <property type="protein sequence ID" value="EFE08910.1"/>
    <property type="molecule type" value="Genomic_DNA"/>
</dbReference>
<sequence length="85" mass="9422">MRAEGTACMDAGSAPTQQADGIRRIARVATIFPPGAWDAREAAASLARSRVSVLQRKDEHEVNGTLSLGWHIHYFRQHRLILPET</sequence>
<accession>D4B9P9</accession>
<evidence type="ECO:0000313" key="3">
    <source>
        <dbReference type="Proteomes" id="UP000003880"/>
    </source>
</evidence>